<name>A0ABN3TF94_9ACTN</name>
<gene>
    <name evidence="1" type="ORF">GCM10010412_099540</name>
</gene>
<dbReference type="EMBL" id="BAAATE010000070">
    <property type="protein sequence ID" value="GAA2701676.1"/>
    <property type="molecule type" value="Genomic_DNA"/>
</dbReference>
<evidence type="ECO:0000313" key="1">
    <source>
        <dbReference type="EMBL" id="GAA2701676.1"/>
    </source>
</evidence>
<keyword evidence="2" id="KW-1185">Reference proteome</keyword>
<evidence type="ECO:0000313" key="2">
    <source>
        <dbReference type="Proteomes" id="UP001501666"/>
    </source>
</evidence>
<organism evidence="1 2">
    <name type="scientific">Nonomuraea recticatena</name>
    <dbReference type="NCBI Taxonomy" id="46178"/>
    <lineage>
        <taxon>Bacteria</taxon>
        <taxon>Bacillati</taxon>
        <taxon>Actinomycetota</taxon>
        <taxon>Actinomycetes</taxon>
        <taxon>Streptosporangiales</taxon>
        <taxon>Streptosporangiaceae</taxon>
        <taxon>Nonomuraea</taxon>
    </lineage>
</organism>
<reference evidence="1 2" key="1">
    <citation type="journal article" date="2019" name="Int. J. Syst. Evol. Microbiol.">
        <title>The Global Catalogue of Microorganisms (GCM) 10K type strain sequencing project: providing services to taxonomists for standard genome sequencing and annotation.</title>
        <authorList>
            <consortium name="The Broad Institute Genomics Platform"/>
            <consortium name="The Broad Institute Genome Sequencing Center for Infectious Disease"/>
            <person name="Wu L."/>
            <person name="Ma J."/>
        </authorList>
    </citation>
    <scope>NUCLEOTIDE SEQUENCE [LARGE SCALE GENOMIC DNA]</scope>
    <source>
        <strain evidence="1 2">JCM 6835</strain>
    </source>
</reference>
<proteinExistence type="predicted"/>
<dbReference type="Proteomes" id="UP001501666">
    <property type="component" value="Unassembled WGS sequence"/>
</dbReference>
<comment type="caution">
    <text evidence="1">The sequence shown here is derived from an EMBL/GenBank/DDBJ whole genome shotgun (WGS) entry which is preliminary data.</text>
</comment>
<protein>
    <submittedName>
        <fullName evidence="1">Uncharacterized protein</fullName>
    </submittedName>
</protein>
<sequence>MVVQHRVDEAAQHFGGGEAVGLVTDDEVDEAVASELVSFGVAGFDDAVDVEQQPVTGLELLAASRSALSTRRWAVLSLRAGYGGTSRTVWGKAPSPSVRRFPCPRGIPRPS</sequence>
<accession>A0ABN3TF94</accession>